<dbReference type="Pfam" id="PF08268">
    <property type="entry name" value="FBA_3"/>
    <property type="match status" value="1"/>
</dbReference>
<dbReference type="InterPro" id="IPR013187">
    <property type="entry name" value="F-box-assoc_dom_typ3"/>
</dbReference>
<dbReference type="Gene3D" id="1.20.1280.50">
    <property type="match status" value="1"/>
</dbReference>
<reference evidence="3" key="1">
    <citation type="journal article" date="2023" name="Plant J.">
        <title>The genome of the king protea, Protea cynaroides.</title>
        <authorList>
            <person name="Chang J."/>
            <person name="Duong T.A."/>
            <person name="Schoeman C."/>
            <person name="Ma X."/>
            <person name="Roodt D."/>
            <person name="Barker N."/>
            <person name="Li Z."/>
            <person name="Van de Peer Y."/>
            <person name="Mizrachi E."/>
        </authorList>
    </citation>
    <scope>NUCLEOTIDE SEQUENCE</scope>
    <source>
        <tissue evidence="3">Young leaves</tissue>
    </source>
</reference>
<name>A0A9Q0KL48_9MAGN</name>
<dbReference type="OrthoDB" id="5319261at2759"/>
<dbReference type="PANTHER" id="PTHR31111:SF136">
    <property type="entry name" value="F-BOX ASSOCIATED DOMAIN-CONTAINING PROTEIN"/>
    <property type="match status" value="1"/>
</dbReference>
<dbReference type="PANTHER" id="PTHR31111">
    <property type="entry name" value="BNAA05G37150D PROTEIN-RELATED"/>
    <property type="match status" value="1"/>
</dbReference>
<evidence type="ECO:0000313" key="4">
    <source>
        <dbReference type="Proteomes" id="UP001141806"/>
    </source>
</evidence>
<dbReference type="InterPro" id="IPR001810">
    <property type="entry name" value="F-box_dom"/>
</dbReference>
<evidence type="ECO:0008006" key="5">
    <source>
        <dbReference type="Google" id="ProtNLM"/>
    </source>
</evidence>
<dbReference type="Proteomes" id="UP001141806">
    <property type="component" value="Unassembled WGS sequence"/>
</dbReference>
<dbReference type="SUPFAM" id="SSF81383">
    <property type="entry name" value="F-box domain"/>
    <property type="match status" value="1"/>
</dbReference>
<protein>
    <recommendedName>
        <fullName evidence="5">F-box domain-containing protein</fullName>
    </recommendedName>
</protein>
<dbReference type="Pfam" id="PF00646">
    <property type="entry name" value="F-box"/>
    <property type="match status" value="1"/>
</dbReference>
<evidence type="ECO:0000259" key="2">
    <source>
        <dbReference type="Pfam" id="PF08268"/>
    </source>
</evidence>
<dbReference type="InterPro" id="IPR017451">
    <property type="entry name" value="F-box-assoc_interact_dom"/>
</dbReference>
<gene>
    <name evidence="3" type="ORF">NE237_005680</name>
</gene>
<sequence>MKKRKSSEPSRAMVKPEGESICRSSSSSVVSSNEYLMVNILSRLPVKALSRFKCVSKQWNTLISDPYFVKTHQVRATQDPNIMKLLWVTHGGLIRVCSIEEKAKRNVTIDSIRPNYPNGFLRKWKFINMVGRPCNGLICIEYLCHEDTRLILVCNPATRDTVVIPNGKERVDNNLEGLGFCSSSNEFKLVRFYIIPEGFGFELFTIGQRETRGTHSLQPSRSWRHVGDLPYKICDLEGRFMCHVNGKVHWIIFPLSDSSSEYILTLDLELEEFKVVSYPELLPKDARYDHEMNLMDLGGELCLALPILDGSVWLELWVLKDYANSIWCKEYQINVNIPGYPLYDDLKIVGKWGRRLLLMINNMTLCFYDPRNNSLELIIEKYLGSSLSYRVAPYVENLVLPF</sequence>
<dbReference type="CDD" id="cd22157">
    <property type="entry name" value="F-box_AtFBW1-like"/>
    <property type="match status" value="1"/>
</dbReference>
<organism evidence="3 4">
    <name type="scientific">Protea cynaroides</name>
    <dbReference type="NCBI Taxonomy" id="273540"/>
    <lineage>
        <taxon>Eukaryota</taxon>
        <taxon>Viridiplantae</taxon>
        <taxon>Streptophyta</taxon>
        <taxon>Embryophyta</taxon>
        <taxon>Tracheophyta</taxon>
        <taxon>Spermatophyta</taxon>
        <taxon>Magnoliopsida</taxon>
        <taxon>Proteales</taxon>
        <taxon>Proteaceae</taxon>
        <taxon>Protea</taxon>
    </lineage>
</organism>
<proteinExistence type="predicted"/>
<evidence type="ECO:0000259" key="1">
    <source>
        <dbReference type="Pfam" id="PF00646"/>
    </source>
</evidence>
<keyword evidence="4" id="KW-1185">Reference proteome</keyword>
<dbReference type="NCBIfam" id="TIGR01640">
    <property type="entry name" value="F_box_assoc_1"/>
    <property type="match status" value="1"/>
</dbReference>
<accession>A0A9Q0KL48</accession>
<evidence type="ECO:0000313" key="3">
    <source>
        <dbReference type="EMBL" id="KAJ4972506.1"/>
    </source>
</evidence>
<dbReference type="InterPro" id="IPR036047">
    <property type="entry name" value="F-box-like_dom_sf"/>
</dbReference>
<feature type="domain" description="F-box" evidence="1">
    <location>
        <begin position="36"/>
        <end position="69"/>
    </location>
</feature>
<comment type="caution">
    <text evidence="3">The sequence shown here is derived from an EMBL/GenBank/DDBJ whole genome shotgun (WGS) entry which is preliminary data.</text>
</comment>
<dbReference type="AlphaFoldDB" id="A0A9Q0KL48"/>
<dbReference type="EMBL" id="JAMYWD010000004">
    <property type="protein sequence ID" value="KAJ4972506.1"/>
    <property type="molecule type" value="Genomic_DNA"/>
</dbReference>
<feature type="domain" description="F-box associated beta-propeller type 3" evidence="2">
    <location>
        <begin position="128"/>
        <end position="335"/>
    </location>
</feature>